<dbReference type="PROSITE" id="PS00041">
    <property type="entry name" value="HTH_ARAC_FAMILY_1"/>
    <property type="match status" value="1"/>
</dbReference>
<comment type="caution">
    <text evidence="5">The sequence shown here is derived from an EMBL/GenBank/DDBJ whole genome shotgun (WGS) entry which is preliminary data.</text>
</comment>
<feature type="domain" description="HTH araC/xylS-type" evidence="4">
    <location>
        <begin position="225"/>
        <end position="323"/>
    </location>
</feature>
<dbReference type="InterPro" id="IPR018060">
    <property type="entry name" value="HTH_AraC"/>
</dbReference>
<dbReference type="SUPFAM" id="SSF46689">
    <property type="entry name" value="Homeodomain-like"/>
    <property type="match status" value="2"/>
</dbReference>
<dbReference type="InterPro" id="IPR002818">
    <property type="entry name" value="DJ-1/PfpI"/>
</dbReference>
<dbReference type="Gene3D" id="1.10.10.60">
    <property type="entry name" value="Homeodomain-like"/>
    <property type="match status" value="2"/>
</dbReference>
<protein>
    <submittedName>
        <fullName evidence="5">Transcriptional regulator</fullName>
    </submittedName>
</protein>
<dbReference type="PANTHER" id="PTHR43130:SF11">
    <property type="entry name" value="TRANSCRIPTIONAL REGULATORY PROTEIN"/>
    <property type="match status" value="1"/>
</dbReference>
<name>A0ABQ2YDF1_9GAMM</name>
<keyword evidence="6" id="KW-1185">Reference proteome</keyword>
<keyword evidence="2" id="KW-0238">DNA-binding</keyword>
<organism evidence="5 6">
    <name type="scientific">Litchfieldella qijiaojingensis</name>
    <dbReference type="NCBI Taxonomy" id="980347"/>
    <lineage>
        <taxon>Bacteria</taxon>
        <taxon>Pseudomonadati</taxon>
        <taxon>Pseudomonadota</taxon>
        <taxon>Gammaproteobacteria</taxon>
        <taxon>Oceanospirillales</taxon>
        <taxon>Halomonadaceae</taxon>
        <taxon>Litchfieldella</taxon>
    </lineage>
</organism>
<evidence type="ECO:0000256" key="2">
    <source>
        <dbReference type="ARBA" id="ARBA00023125"/>
    </source>
</evidence>
<evidence type="ECO:0000313" key="6">
    <source>
        <dbReference type="Proteomes" id="UP000653056"/>
    </source>
</evidence>
<dbReference type="SUPFAM" id="SSF52317">
    <property type="entry name" value="Class I glutamine amidotransferase-like"/>
    <property type="match status" value="1"/>
</dbReference>
<dbReference type="InterPro" id="IPR052158">
    <property type="entry name" value="INH-QAR"/>
</dbReference>
<proteinExistence type="predicted"/>
<dbReference type="InterPro" id="IPR009057">
    <property type="entry name" value="Homeodomain-like_sf"/>
</dbReference>
<gene>
    <name evidence="5" type="ORF">GCM10007160_04890</name>
</gene>
<keyword evidence="3" id="KW-0804">Transcription</keyword>
<dbReference type="InterPro" id="IPR029062">
    <property type="entry name" value="Class_I_gatase-like"/>
</dbReference>
<dbReference type="RefSeq" id="WP_189465900.1">
    <property type="nucleotide sequence ID" value="NZ_BMXS01000002.1"/>
</dbReference>
<dbReference type="Proteomes" id="UP000653056">
    <property type="component" value="Unassembled WGS sequence"/>
</dbReference>
<keyword evidence="1" id="KW-0805">Transcription regulation</keyword>
<dbReference type="PROSITE" id="PS01124">
    <property type="entry name" value="HTH_ARAC_FAMILY_2"/>
    <property type="match status" value="1"/>
</dbReference>
<dbReference type="EMBL" id="BMXS01000002">
    <property type="protein sequence ID" value="GGX80713.1"/>
    <property type="molecule type" value="Genomic_DNA"/>
</dbReference>
<dbReference type="PANTHER" id="PTHR43130">
    <property type="entry name" value="ARAC-FAMILY TRANSCRIPTIONAL REGULATOR"/>
    <property type="match status" value="1"/>
</dbReference>
<dbReference type="Pfam" id="PF01965">
    <property type="entry name" value="DJ-1_PfpI"/>
    <property type="match status" value="1"/>
</dbReference>
<dbReference type="Gene3D" id="3.40.50.880">
    <property type="match status" value="1"/>
</dbReference>
<evidence type="ECO:0000256" key="1">
    <source>
        <dbReference type="ARBA" id="ARBA00023015"/>
    </source>
</evidence>
<dbReference type="SMART" id="SM00342">
    <property type="entry name" value="HTH_ARAC"/>
    <property type="match status" value="1"/>
</dbReference>
<evidence type="ECO:0000313" key="5">
    <source>
        <dbReference type="EMBL" id="GGX80713.1"/>
    </source>
</evidence>
<dbReference type="InterPro" id="IPR018062">
    <property type="entry name" value="HTH_AraC-typ_CS"/>
</dbReference>
<accession>A0ABQ2YDF1</accession>
<sequence>MHQKRIAILAYDGCLAMEVCAVSDLLLLANRIARAETGVVEPPFLVEIVGVRRRKIAAAGGIGLSAGPATGKADLLVVPGLDFGGLEVSRADLAGLAREVEFIRRTFARGLPVASVCVGAFLLAEAGLLDGRQATTAWLFAPLLARLYPAVEVTPEALLLEDAGVTTAGAFSAATDLALHIVRTLGDADLARKTASIALVEPLRSSQAPFVDRRLLPVGEERFSTRVQHWLTSRFDEPYDLARLAEAFHVSPRTLLRRFKKETGTTPLAYLQRHRVQVAKDLLQSTSLNVAQITERVGYADVATFCSLFNRQVQLSPTEYRYRFADCSDPGAE</sequence>
<evidence type="ECO:0000259" key="4">
    <source>
        <dbReference type="PROSITE" id="PS01124"/>
    </source>
</evidence>
<reference evidence="6" key="1">
    <citation type="journal article" date="2019" name="Int. J. Syst. Evol. Microbiol.">
        <title>The Global Catalogue of Microorganisms (GCM) 10K type strain sequencing project: providing services to taxonomists for standard genome sequencing and annotation.</title>
        <authorList>
            <consortium name="The Broad Institute Genomics Platform"/>
            <consortium name="The Broad Institute Genome Sequencing Center for Infectious Disease"/>
            <person name="Wu L."/>
            <person name="Ma J."/>
        </authorList>
    </citation>
    <scope>NUCLEOTIDE SEQUENCE [LARGE SCALE GENOMIC DNA]</scope>
    <source>
        <strain evidence="6">KCTC 22228</strain>
    </source>
</reference>
<evidence type="ECO:0000256" key="3">
    <source>
        <dbReference type="ARBA" id="ARBA00023163"/>
    </source>
</evidence>
<dbReference type="Pfam" id="PF12833">
    <property type="entry name" value="HTH_18"/>
    <property type="match status" value="1"/>
</dbReference>